<accession>A0AAD6ZIP3</accession>
<reference evidence="2" key="1">
    <citation type="submission" date="2023-03" db="EMBL/GenBank/DDBJ databases">
        <title>Massive genome expansion in bonnet fungi (Mycena s.s.) driven by repeated elements and novel gene families across ecological guilds.</title>
        <authorList>
            <consortium name="Lawrence Berkeley National Laboratory"/>
            <person name="Harder C.B."/>
            <person name="Miyauchi S."/>
            <person name="Viragh M."/>
            <person name="Kuo A."/>
            <person name="Thoen E."/>
            <person name="Andreopoulos B."/>
            <person name="Lu D."/>
            <person name="Skrede I."/>
            <person name="Drula E."/>
            <person name="Henrissat B."/>
            <person name="Morin E."/>
            <person name="Kohler A."/>
            <person name="Barry K."/>
            <person name="LaButti K."/>
            <person name="Morin E."/>
            <person name="Salamov A."/>
            <person name="Lipzen A."/>
            <person name="Mereny Z."/>
            <person name="Hegedus B."/>
            <person name="Baldrian P."/>
            <person name="Stursova M."/>
            <person name="Weitz H."/>
            <person name="Taylor A."/>
            <person name="Grigoriev I.V."/>
            <person name="Nagy L.G."/>
            <person name="Martin F."/>
            <person name="Kauserud H."/>
        </authorList>
    </citation>
    <scope>NUCLEOTIDE SEQUENCE</scope>
    <source>
        <strain evidence="2">CBHHK002</strain>
    </source>
</reference>
<proteinExistence type="predicted"/>
<evidence type="ECO:0000256" key="1">
    <source>
        <dbReference type="SAM" id="MobiDB-lite"/>
    </source>
</evidence>
<dbReference type="AlphaFoldDB" id="A0AAD6ZIP3"/>
<comment type="caution">
    <text evidence="2">The sequence shown here is derived from an EMBL/GenBank/DDBJ whole genome shotgun (WGS) entry which is preliminary data.</text>
</comment>
<name>A0AAD6ZIP3_9AGAR</name>
<keyword evidence="3" id="KW-1185">Reference proteome</keyword>
<evidence type="ECO:0000313" key="2">
    <source>
        <dbReference type="EMBL" id="KAJ7325404.1"/>
    </source>
</evidence>
<sequence length="306" mass="34691">MSSITHCHCVVNHDTNKTMYDWVLEDFKALSDTILSKHEIDKTFFRVKPDFKGNIYYEKSGRKSFRAHFIAELFTDNRVKYLHMILVLRCPTGVPEELKKLFRNGIAVLDSIRAADKASEAEHSQHFEITESIFCENGEGDLTDNIIMLLRLQQTFETPPANNPPATPNMYEPVESSSNNSGDVDMEDTPVGERKVGNIYPACMLPEVEGPLFTLDKAQLRQHDYRDADSNLIAAHEIYHVLADKLRVLDHGDSEPFVPTVPPMPERCEPRMPAKRPRDDVADSVFDSFGSKASPAKKAKQTKPRK</sequence>
<dbReference type="Proteomes" id="UP001218218">
    <property type="component" value="Unassembled WGS sequence"/>
</dbReference>
<feature type="compositionally biased region" description="Basic residues" evidence="1">
    <location>
        <begin position="295"/>
        <end position="306"/>
    </location>
</feature>
<gene>
    <name evidence="2" type="ORF">DFH08DRAFT_1028164</name>
</gene>
<feature type="region of interest" description="Disordered" evidence="1">
    <location>
        <begin position="159"/>
        <end position="185"/>
    </location>
</feature>
<organism evidence="2 3">
    <name type="scientific">Mycena albidolilacea</name>
    <dbReference type="NCBI Taxonomy" id="1033008"/>
    <lineage>
        <taxon>Eukaryota</taxon>
        <taxon>Fungi</taxon>
        <taxon>Dikarya</taxon>
        <taxon>Basidiomycota</taxon>
        <taxon>Agaricomycotina</taxon>
        <taxon>Agaricomycetes</taxon>
        <taxon>Agaricomycetidae</taxon>
        <taxon>Agaricales</taxon>
        <taxon>Marasmiineae</taxon>
        <taxon>Mycenaceae</taxon>
        <taxon>Mycena</taxon>
    </lineage>
</organism>
<feature type="compositionally biased region" description="Basic and acidic residues" evidence="1">
    <location>
        <begin position="266"/>
        <end position="281"/>
    </location>
</feature>
<evidence type="ECO:0000313" key="3">
    <source>
        <dbReference type="Proteomes" id="UP001218218"/>
    </source>
</evidence>
<protein>
    <submittedName>
        <fullName evidence="2">Uncharacterized protein</fullName>
    </submittedName>
</protein>
<feature type="region of interest" description="Disordered" evidence="1">
    <location>
        <begin position="264"/>
        <end position="306"/>
    </location>
</feature>
<dbReference type="EMBL" id="JARIHO010000044">
    <property type="protein sequence ID" value="KAJ7325404.1"/>
    <property type="molecule type" value="Genomic_DNA"/>
</dbReference>